<comment type="caution">
    <text evidence="9">The sequence shown here is derived from an EMBL/GenBank/DDBJ whole genome shotgun (WGS) entry which is preliminary data.</text>
</comment>
<comment type="subcellular location">
    <subcellularLocation>
        <location evidence="1 7">Cell membrane</location>
        <topology evidence="1 7">Multi-pass membrane protein</topology>
    </subcellularLocation>
</comment>
<feature type="transmembrane region" description="Helical" evidence="7">
    <location>
        <begin position="32"/>
        <end position="51"/>
    </location>
</feature>
<dbReference type="GO" id="GO:0005886">
    <property type="term" value="C:plasma membrane"/>
    <property type="evidence" value="ECO:0007669"/>
    <property type="project" value="UniProtKB-SubCell"/>
</dbReference>
<name>A0AAW2QK76_SESRA</name>
<reference evidence="9" key="1">
    <citation type="submission" date="2020-06" db="EMBL/GenBank/DDBJ databases">
        <authorList>
            <person name="Li T."/>
            <person name="Hu X."/>
            <person name="Zhang T."/>
            <person name="Song X."/>
            <person name="Zhang H."/>
            <person name="Dai N."/>
            <person name="Sheng W."/>
            <person name="Hou X."/>
            <person name="Wei L."/>
        </authorList>
    </citation>
    <scope>NUCLEOTIDE SEQUENCE</scope>
    <source>
        <strain evidence="9">G02</strain>
        <tissue evidence="9">Leaf</tissue>
    </source>
</reference>
<reference evidence="9" key="2">
    <citation type="journal article" date="2024" name="Plant">
        <title>Genomic evolution and insights into agronomic trait innovations of Sesamum species.</title>
        <authorList>
            <person name="Miao H."/>
            <person name="Wang L."/>
            <person name="Qu L."/>
            <person name="Liu H."/>
            <person name="Sun Y."/>
            <person name="Le M."/>
            <person name="Wang Q."/>
            <person name="Wei S."/>
            <person name="Zheng Y."/>
            <person name="Lin W."/>
            <person name="Duan Y."/>
            <person name="Cao H."/>
            <person name="Xiong S."/>
            <person name="Wang X."/>
            <person name="Wei L."/>
            <person name="Li C."/>
            <person name="Ma Q."/>
            <person name="Ju M."/>
            <person name="Zhao R."/>
            <person name="Li G."/>
            <person name="Mu C."/>
            <person name="Tian Q."/>
            <person name="Mei H."/>
            <person name="Zhang T."/>
            <person name="Gao T."/>
            <person name="Zhang H."/>
        </authorList>
    </citation>
    <scope>NUCLEOTIDE SEQUENCE</scope>
    <source>
        <strain evidence="9">G02</strain>
    </source>
</reference>
<keyword evidence="5 7" id="KW-1133">Transmembrane helix</keyword>
<evidence type="ECO:0000256" key="5">
    <source>
        <dbReference type="ARBA" id="ARBA00022989"/>
    </source>
</evidence>
<evidence type="ECO:0000256" key="1">
    <source>
        <dbReference type="ARBA" id="ARBA00004651"/>
    </source>
</evidence>
<comment type="subunit">
    <text evidence="7">Homodimer and heterodimers.</text>
</comment>
<organism evidence="9">
    <name type="scientific">Sesamum radiatum</name>
    <name type="common">Black benniseed</name>
    <dbReference type="NCBI Taxonomy" id="300843"/>
    <lineage>
        <taxon>Eukaryota</taxon>
        <taxon>Viridiplantae</taxon>
        <taxon>Streptophyta</taxon>
        <taxon>Embryophyta</taxon>
        <taxon>Tracheophyta</taxon>
        <taxon>Spermatophyta</taxon>
        <taxon>Magnoliopsida</taxon>
        <taxon>eudicotyledons</taxon>
        <taxon>Gunneridae</taxon>
        <taxon>Pentapetalae</taxon>
        <taxon>asterids</taxon>
        <taxon>lamiids</taxon>
        <taxon>Lamiales</taxon>
        <taxon>Pedaliaceae</taxon>
        <taxon>Sesamum</taxon>
    </lineage>
</organism>
<keyword evidence="6 7" id="KW-0472">Membrane</keyword>
<comment type="caution">
    <text evidence="7">Lacks conserved residue(s) required for the propagation of feature annotation.</text>
</comment>
<proteinExistence type="inferred from homology"/>
<keyword evidence="4 7" id="KW-0812">Transmembrane</keyword>
<evidence type="ECO:0000256" key="7">
    <source>
        <dbReference type="RuleBase" id="RU361233"/>
    </source>
</evidence>
<dbReference type="InterPro" id="IPR006702">
    <property type="entry name" value="CASP_dom"/>
</dbReference>
<evidence type="ECO:0000256" key="3">
    <source>
        <dbReference type="ARBA" id="ARBA00022475"/>
    </source>
</evidence>
<feature type="domain" description="Casparian strip membrane protein" evidence="8">
    <location>
        <begin position="25"/>
        <end position="82"/>
    </location>
</feature>
<evidence type="ECO:0000256" key="4">
    <source>
        <dbReference type="ARBA" id="ARBA00022692"/>
    </source>
</evidence>
<evidence type="ECO:0000256" key="6">
    <source>
        <dbReference type="ARBA" id="ARBA00023136"/>
    </source>
</evidence>
<dbReference type="AlphaFoldDB" id="A0AAW2QK76"/>
<keyword evidence="3 7" id="KW-1003">Cell membrane</keyword>
<gene>
    <name evidence="9" type="ORF">Sradi_3657400</name>
</gene>
<sequence>MGSEFKNGGNEMIESGKDLTVAEKSKMRGWDLLLRVAAVAFSLAAAVVLGLDKQTTTVALTLVPTLPPVDIPVTAKWHYLSASV</sequence>
<comment type="similarity">
    <text evidence="2 7">Belongs to the Casparian strip membrane proteins (CASP) family.</text>
</comment>
<dbReference type="EMBL" id="JACGWJ010000015">
    <property type="protein sequence ID" value="KAL0367673.1"/>
    <property type="molecule type" value="Genomic_DNA"/>
</dbReference>
<evidence type="ECO:0000259" key="8">
    <source>
        <dbReference type="Pfam" id="PF04535"/>
    </source>
</evidence>
<dbReference type="Pfam" id="PF04535">
    <property type="entry name" value="CASP_dom"/>
    <property type="match status" value="1"/>
</dbReference>
<evidence type="ECO:0000313" key="9">
    <source>
        <dbReference type="EMBL" id="KAL0367673.1"/>
    </source>
</evidence>
<accession>A0AAW2QK76</accession>
<protein>
    <recommendedName>
        <fullName evidence="7">CASP-like protein</fullName>
    </recommendedName>
</protein>
<evidence type="ECO:0000256" key="2">
    <source>
        <dbReference type="ARBA" id="ARBA00007651"/>
    </source>
</evidence>